<dbReference type="GO" id="GO:0016746">
    <property type="term" value="F:acyltransferase activity"/>
    <property type="evidence" value="ECO:0007669"/>
    <property type="project" value="UniProtKB-KW"/>
</dbReference>
<dbReference type="PANTHER" id="PTHR31623">
    <property type="entry name" value="F21J9.9"/>
    <property type="match status" value="1"/>
</dbReference>
<evidence type="ECO:0000256" key="3">
    <source>
        <dbReference type="ARBA" id="ARBA00023315"/>
    </source>
</evidence>
<evidence type="ECO:0000313" key="5">
    <source>
        <dbReference type="Proteomes" id="UP001237642"/>
    </source>
</evidence>
<dbReference type="EMBL" id="JAUIZM010000005">
    <property type="protein sequence ID" value="KAK1383926.1"/>
    <property type="molecule type" value="Genomic_DNA"/>
</dbReference>
<evidence type="ECO:0000256" key="1">
    <source>
        <dbReference type="ARBA" id="ARBA00009861"/>
    </source>
</evidence>
<keyword evidence="2" id="KW-0808">Transferase</keyword>
<proteinExistence type="inferred from homology"/>
<organism evidence="4 5">
    <name type="scientific">Heracleum sosnowskyi</name>
    <dbReference type="NCBI Taxonomy" id="360622"/>
    <lineage>
        <taxon>Eukaryota</taxon>
        <taxon>Viridiplantae</taxon>
        <taxon>Streptophyta</taxon>
        <taxon>Embryophyta</taxon>
        <taxon>Tracheophyta</taxon>
        <taxon>Spermatophyta</taxon>
        <taxon>Magnoliopsida</taxon>
        <taxon>eudicotyledons</taxon>
        <taxon>Gunneridae</taxon>
        <taxon>Pentapetalae</taxon>
        <taxon>asterids</taxon>
        <taxon>campanulids</taxon>
        <taxon>Apiales</taxon>
        <taxon>Apiaceae</taxon>
        <taxon>Apioideae</taxon>
        <taxon>apioid superclade</taxon>
        <taxon>Tordylieae</taxon>
        <taxon>Tordyliinae</taxon>
        <taxon>Heracleum</taxon>
    </lineage>
</organism>
<comment type="caution">
    <text evidence="4">The sequence shown here is derived from an EMBL/GenBank/DDBJ whole genome shotgun (WGS) entry which is preliminary data.</text>
</comment>
<comment type="similarity">
    <text evidence="1">Belongs to the plant acyltransferase family.</text>
</comment>
<gene>
    <name evidence="4" type="ORF">POM88_021661</name>
</gene>
<protein>
    <submittedName>
        <fullName evidence="4">Pelargonidin 3-o-(6-caffeoylglucoside) 5-o-(6-o-malonylglucoside) 4'''-malonyltransferase</fullName>
    </submittedName>
</protein>
<name>A0AAD8MSR5_9APIA</name>
<accession>A0AAD8MSR5</accession>
<evidence type="ECO:0000313" key="4">
    <source>
        <dbReference type="EMBL" id="KAK1383926.1"/>
    </source>
</evidence>
<dbReference type="AlphaFoldDB" id="A0AAD8MSR5"/>
<dbReference type="InterPro" id="IPR023213">
    <property type="entry name" value="CAT-like_dom_sf"/>
</dbReference>
<dbReference type="PANTHER" id="PTHR31623:SF124">
    <property type="entry name" value="VINORINE SYNTHASE-RELATED"/>
    <property type="match status" value="1"/>
</dbReference>
<dbReference type="Pfam" id="PF02458">
    <property type="entry name" value="Transferase"/>
    <property type="match status" value="1"/>
</dbReference>
<keyword evidence="5" id="KW-1185">Reference proteome</keyword>
<keyword evidence="3" id="KW-0012">Acyltransferase</keyword>
<reference evidence="4" key="1">
    <citation type="submission" date="2023-02" db="EMBL/GenBank/DDBJ databases">
        <title>Genome of toxic invasive species Heracleum sosnowskyi carries increased number of genes despite the absence of recent whole-genome duplications.</title>
        <authorList>
            <person name="Schelkunov M."/>
            <person name="Shtratnikova V."/>
            <person name="Makarenko M."/>
            <person name="Klepikova A."/>
            <person name="Omelchenko D."/>
            <person name="Novikova G."/>
            <person name="Obukhova E."/>
            <person name="Bogdanov V."/>
            <person name="Penin A."/>
            <person name="Logacheva M."/>
        </authorList>
    </citation>
    <scope>NUCLEOTIDE SEQUENCE</scope>
    <source>
        <strain evidence="4">Hsosn_3</strain>
        <tissue evidence="4">Leaf</tissue>
    </source>
</reference>
<dbReference type="Proteomes" id="UP001237642">
    <property type="component" value="Unassembled WGS sequence"/>
</dbReference>
<dbReference type="Gene3D" id="3.30.559.10">
    <property type="entry name" value="Chloramphenicol acetyltransferase-like domain"/>
    <property type="match status" value="2"/>
</dbReference>
<sequence length="442" mass="48940">MKIEVVSREFIKPYHSTPPSLRDYNISLIDELSLAMYIPIVLYYSNDNLSSSSRCDHLKRSLSKVLTRFYPFAGRYIKESFMVDCSDQGAEFVEAIVDVGLHDFIGQTKNMKMELLNCLFPRPVGAGDEATHPLLAVQVSAFACGGWATVVLTSHRIADMSTSSTFVNEWAINAKQLLEGSDENHDIPIMSPSWTSASLFPGKKDSGLPLGLSGAKENIEDHKVVTKVFFFNKSSISRIREMARLDKFSETLPTRVQSVFGIIGKAIIDIHVADSGTSKGFLVNQAVNMRERTDPPIPKNQCGNLFLVSTAHIVAGKRSVEFQSIVDLLTRAVGREVENCKMILSVGGQMIITNGLNELTKTLAKPEIACNLVFTDWCKFPFYEADFGLGKPVWASGINSPLGNIVCLFNDKFGEGIEAWVSLNANDMHKFELDPNIMEFSS</sequence>
<reference evidence="4" key="2">
    <citation type="submission" date="2023-05" db="EMBL/GenBank/DDBJ databases">
        <authorList>
            <person name="Schelkunov M.I."/>
        </authorList>
    </citation>
    <scope>NUCLEOTIDE SEQUENCE</scope>
    <source>
        <strain evidence="4">Hsosn_3</strain>
        <tissue evidence="4">Leaf</tissue>
    </source>
</reference>
<evidence type="ECO:0000256" key="2">
    <source>
        <dbReference type="ARBA" id="ARBA00022679"/>
    </source>
</evidence>